<evidence type="ECO:0000313" key="2">
    <source>
        <dbReference type="EMBL" id="MFE9604550.1"/>
    </source>
</evidence>
<proteinExistence type="predicted"/>
<gene>
    <name evidence="2" type="ORF">ACFYNQ_39160</name>
</gene>
<keyword evidence="3" id="KW-1185">Reference proteome</keyword>
<name>A0ABW6MIK7_9ACTN</name>
<comment type="caution">
    <text evidence="2">The sequence shown here is derived from an EMBL/GenBank/DDBJ whole genome shotgun (WGS) entry which is preliminary data.</text>
</comment>
<feature type="region of interest" description="Disordered" evidence="1">
    <location>
        <begin position="41"/>
        <end position="68"/>
    </location>
</feature>
<dbReference type="RefSeq" id="WP_388113482.1">
    <property type="nucleotide sequence ID" value="NZ_JBIAHM010000016.1"/>
</dbReference>
<feature type="compositionally biased region" description="Basic and acidic residues" evidence="1">
    <location>
        <begin position="55"/>
        <end position="68"/>
    </location>
</feature>
<evidence type="ECO:0000256" key="1">
    <source>
        <dbReference type="SAM" id="MobiDB-lite"/>
    </source>
</evidence>
<dbReference type="EMBL" id="JBIAHM010000016">
    <property type="protein sequence ID" value="MFE9604550.1"/>
    <property type="molecule type" value="Genomic_DNA"/>
</dbReference>
<organism evidence="2 3">
    <name type="scientific">Streptomyces hokutonensis</name>
    <dbReference type="NCBI Taxonomy" id="1306990"/>
    <lineage>
        <taxon>Bacteria</taxon>
        <taxon>Bacillati</taxon>
        <taxon>Actinomycetota</taxon>
        <taxon>Actinomycetes</taxon>
        <taxon>Kitasatosporales</taxon>
        <taxon>Streptomycetaceae</taxon>
        <taxon>Streptomyces</taxon>
    </lineage>
</organism>
<reference evidence="2 3" key="1">
    <citation type="submission" date="2024-10" db="EMBL/GenBank/DDBJ databases">
        <title>The Natural Products Discovery Center: Release of the First 8490 Sequenced Strains for Exploring Actinobacteria Biosynthetic Diversity.</title>
        <authorList>
            <person name="Kalkreuter E."/>
            <person name="Kautsar S.A."/>
            <person name="Yang D."/>
            <person name="Bader C.D."/>
            <person name="Teijaro C.N."/>
            <person name="Fluegel L."/>
            <person name="Davis C.M."/>
            <person name="Simpson J.R."/>
            <person name="Lauterbach L."/>
            <person name="Steele A.D."/>
            <person name="Gui C."/>
            <person name="Meng S."/>
            <person name="Li G."/>
            <person name="Viehrig K."/>
            <person name="Ye F."/>
            <person name="Su P."/>
            <person name="Kiefer A.F."/>
            <person name="Nichols A."/>
            <person name="Cepeda A.J."/>
            <person name="Yan W."/>
            <person name="Fan B."/>
            <person name="Jiang Y."/>
            <person name="Adhikari A."/>
            <person name="Zheng C.-J."/>
            <person name="Schuster L."/>
            <person name="Cowan T.M."/>
            <person name="Smanski M.J."/>
            <person name="Chevrette M.G."/>
            <person name="De Carvalho L.P.S."/>
            <person name="Shen B."/>
        </authorList>
    </citation>
    <scope>NUCLEOTIDE SEQUENCE [LARGE SCALE GENOMIC DNA]</scope>
    <source>
        <strain evidence="2 3">NPDC006488</strain>
    </source>
</reference>
<dbReference type="Proteomes" id="UP001601303">
    <property type="component" value="Unassembled WGS sequence"/>
</dbReference>
<evidence type="ECO:0000313" key="3">
    <source>
        <dbReference type="Proteomes" id="UP001601303"/>
    </source>
</evidence>
<sequence length="68" mass="7595">MSLPPFRPEDFDEGCETCLAPPGQLCRPWCDTGYTADDYRAQVERHADQPAPHAHRPEGEPSDGVHPH</sequence>
<protein>
    <submittedName>
        <fullName evidence="2">Uncharacterized protein</fullName>
    </submittedName>
</protein>
<accession>A0ABW6MIK7</accession>